<dbReference type="EMBL" id="PJRS01000017">
    <property type="protein sequence ID" value="PLR26842.1"/>
    <property type="molecule type" value="Genomic_DNA"/>
</dbReference>
<dbReference type="Pfam" id="PF18734">
    <property type="entry name" value="HEPN_AbiU2"/>
    <property type="match status" value="1"/>
</dbReference>
<comment type="caution">
    <text evidence="2">The sequence shown here is derived from an EMBL/GenBank/DDBJ whole genome shotgun (WGS) entry which is preliminary data.</text>
</comment>
<accession>A0A2N5DL99</accession>
<keyword evidence="3" id="KW-1185">Reference proteome</keyword>
<dbReference type="OrthoDB" id="8481021at2"/>
<proteinExistence type="predicted"/>
<sequence>MALKDEILAVANFSVHLRSLWRHYQILFEDGELRRNLLHRVAPTFFDDLNQILIEQLILQICRLTDPAVTMKRTNLSLDYVLGEADFGLPVQRARAQTLRDSIEAFRTKIIPARNRLIGHLDRDAVMAGVPLGGANEADWIQFWEDLDQFLNLIHTRYVDPSVTFHLNNVGMISDADSLVEALKESTYFHLALAESAITLPLAEIASRSEFRDA</sequence>
<evidence type="ECO:0000313" key="2">
    <source>
        <dbReference type="EMBL" id="PLR26842.1"/>
    </source>
</evidence>
<protein>
    <recommendedName>
        <fullName evidence="1">HEPN AbiU2-like domain-containing protein</fullName>
    </recommendedName>
</protein>
<organism evidence="2 3">
    <name type="scientific">Caulobacter zeae</name>
    <dbReference type="NCBI Taxonomy" id="2055137"/>
    <lineage>
        <taxon>Bacteria</taxon>
        <taxon>Pseudomonadati</taxon>
        <taxon>Pseudomonadota</taxon>
        <taxon>Alphaproteobacteria</taxon>
        <taxon>Caulobacterales</taxon>
        <taxon>Caulobacteraceae</taxon>
        <taxon>Caulobacter</taxon>
    </lineage>
</organism>
<name>A0A2N5DL99_9CAUL</name>
<reference evidence="2 3" key="1">
    <citation type="submission" date="2017-12" db="EMBL/GenBank/DDBJ databases">
        <title>The genome sequence of Caulobacter sp. 410.</title>
        <authorList>
            <person name="Gao J."/>
            <person name="Mao X."/>
            <person name="Sun J."/>
        </authorList>
    </citation>
    <scope>NUCLEOTIDE SEQUENCE [LARGE SCALE GENOMIC DNA]</scope>
    <source>
        <strain evidence="2 3">410</strain>
    </source>
</reference>
<gene>
    <name evidence="2" type="ORF">SGCZBJ_08760</name>
</gene>
<dbReference type="InterPro" id="IPR040704">
    <property type="entry name" value="HEPN_AbiU2"/>
</dbReference>
<dbReference type="RefSeq" id="WP_101717620.1">
    <property type="nucleotide sequence ID" value="NZ_PJRS01000017.1"/>
</dbReference>
<evidence type="ECO:0000259" key="1">
    <source>
        <dbReference type="Pfam" id="PF18734"/>
    </source>
</evidence>
<dbReference type="AlphaFoldDB" id="A0A2N5DL99"/>
<evidence type="ECO:0000313" key="3">
    <source>
        <dbReference type="Proteomes" id="UP000234479"/>
    </source>
</evidence>
<feature type="domain" description="HEPN AbiU2-like" evidence="1">
    <location>
        <begin position="9"/>
        <end position="159"/>
    </location>
</feature>
<dbReference type="Proteomes" id="UP000234479">
    <property type="component" value="Unassembled WGS sequence"/>
</dbReference>